<evidence type="ECO:0000313" key="2">
    <source>
        <dbReference type="EMBL" id="RDS86467.1"/>
    </source>
</evidence>
<feature type="transmembrane region" description="Helical" evidence="1">
    <location>
        <begin position="219"/>
        <end position="240"/>
    </location>
</feature>
<dbReference type="RefSeq" id="WP_115476736.1">
    <property type="nucleotide sequence ID" value="NZ_QRBF01000001.1"/>
</dbReference>
<feature type="transmembrane region" description="Helical" evidence="1">
    <location>
        <begin position="90"/>
        <end position="110"/>
    </location>
</feature>
<dbReference type="OrthoDB" id="118685at2"/>
<proteinExistence type="predicted"/>
<evidence type="ECO:0000313" key="3">
    <source>
        <dbReference type="Proteomes" id="UP000255334"/>
    </source>
</evidence>
<reference evidence="2 3" key="1">
    <citation type="submission" date="2018-07" db="EMBL/GenBank/DDBJ databases">
        <title>Dyella monticola sp. nov. and Dyella psychrodurans sp. nov. isolated from monsoon evergreen broad-leaved forest soil of Dinghu Mountain, China.</title>
        <authorList>
            <person name="Gao Z."/>
            <person name="Qiu L."/>
        </authorList>
    </citation>
    <scope>NUCLEOTIDE SEQUENCE [LARGE SCALE GENOMIC DNA]</scope>
    <source>
        <strain evidence="2 3">4MSK11</strain>
    </source>
</reference>
<keyword evidence="1" id="KW-1133">Transmembrane helix</keyword>
<sequence>MKTLYWLVKREFWEHRGGFFWAPVITGVVFLILNLMGIVAGEMFGLHHGITIGYSPHGDNSIAAMIESIKANHMQDVGSTLDVVMLSSSFLISVVFSFVVFFYCLGALYDDRRDRSFLFWKSLPISDSATVISKVITATLAAPVVAVVSGVLTGIAMLLMFAIALSFHGVSVWSLLMLAHPVQVTATLIGSIPMYLIWALPTVGWLMFCSAWAKSKPFLWAVIVPVGVGIVISWFNVLGSMDVQNTWYWRNVFVRSLFSVFPGGWFHIAAEHQFGPDAQPTAQNIADFFSLSNSYAALASPNVWIGAVLGLAMLAGAIWFRRWRDDS</sequence>
<keyword evidence="1" id="KW-0812">Transmembrane</keyword>
<feature type="transmembrane region" description="Helical" evidence="1">
    <location>
        <begin position="192"/>
        <end position="213"/>
    </location>
</feature>
<evidence type="ECO:0000256" key="1">
    <source>
        <dbReference type="SAM" id="Phobius"/>
    </source>
</evidence>
<keyword evidence="3" id="KW-1185">Reference proteome</keyword>
<organism evidence="2 3">
    <name type="scientific">Dyella psychrodurans</name>
    <dbReference type="NCBI Taxonomy" id="1927960"/>
    <lineage>
        <taxon>Bacteria</taxon>
        <taxon>Pseudomonadati</taxon>
        <taxon>Pseudomonadota</taxon>
        <taxon>Gammaproteobacteria</taxon>
        <taxon>Lysobacterales</taxon>
        <taxon>Rhodanobacteraceae</taxon>
        <taxon>Dyella</taxon>
    </lineage>
</organism>
<dbReference type="EMBL" id="QRBF01000001">
    <property type="protein sequence ID" value="RDS86467.1"/>
    <property type="molecule type" value="Genomic_DNA"/>
</dbReference>
<feature type="transmembrane region" description="Helical" evidence="1">
    <location>
        <begin position="158"/>
        <end position="180"/>
    </location>
</feature>
<dbReference type="Proteomes" id="UP000255334">
    <property type="component" value="Unassembled WGS sequence"/>
</dbReference>
<feature type="transmembrane region" description="Helical" evidence="1">
    <location>
        <begin position="20"/>
        <end position="40"/>
    </location>
</feature>
<protein>
    <submittedName>
        <fullName evidence="2">Uncharacterized protein</fullName>
    </submittedName>
</protein>
<feature type="transmembrane region" description="Helical" evidence="1">
    <location>
        <begin position="252"/>
        <end position="270"/>
    </location>
</feature>
<dbReference type="AlphaFoldDB" id="A0A370XDW0"/>
<comment type="caution">
    <text evidence="2">The sequence shown here is derived from an EMBL/GenBank/DDBJ whole genome shotgun (WGS) entry which is preliminary data.</text>
</comment>
<feature type="transmembrane region" description="Helical" evidence="1">
    <location>
        <begin position="303"/>
        <end position="320"/>
    </location>
</feature>
<name>A0A370XDW0_9GAMM</name>
<gene>
    <name evidence="2" type="ORF">DWU99_04310</name>
</gene>
<accession>A0A370XDW0</accession>
<feature type="transmembrane region" description="Helical" evidence="1">
    <location>
        <begin position="131"/>
        <end position="152"/>
    </location>
</feature>
<keyword evidence="1" id="KW-0472">Membrane</keyword>